<evidence type="ECO:0000313" key="6">
    <source>
        <dbReference type="EMBL" id="KXB38302.1"/>
    </source>
</evidence>
<evidence type="ECO:0000259" key="5">
    <source>
        <dbReference type="Pfam" id="PF00890"/>
    </source>
</evidence>
<comment type="cofactor">
    <cofactor evidence="1">
        <name>FAD</name>
        <dbReference type="ChEBI" id="CHEBI:57692"/>
    </cofactor>
</comment>
<gene>
    <name evidence="6" type="ORF">HMPREF3187_00054</name>
</gene>
<evidence type="ECO:0000256" key="1">
    <source>
        <dbReference type="ARBA" id="ARBA00001974"/>
    </source>
</evidence>
<evidence type="ECO:0000256" key="3">
    <source>
        <dbReference type="ARBA" id="ARBA00022827"/>
    </source>
</evidence>
<sequence length="61" mass="6369">MGGLKINTNAEVLNCQDQVIAGLFACGEVAGGIHAGNRLDGNSLSDIFTFGRIAGRRACQF</sequence>
<name>A0A133Y503_9LACT</name>
<dbReference type="GO" id="GO:0016491">
    <property type="term" value="F:oxidoreductase activity"/>
    <property type="evidence" value="ECO:0007669"/>
    <property type="project" value="UniProtKB-KW"/>
</dbReference>
<feature type="domain" description="FAD-dependent oxidoreductase 2 FAD-binding" evidence="5">
    <location>
        <begin position="1"/>
        <end position="44"/>
    </location>
</feature>
<dbReference type="SUPFAM" id="SSF51905">
    <property type="entry name" value="FAD/NAD(P)-binding domain"/>
    <property type="match status" value="1"/>
</dbReference>
<dbReference type="Pfam" id="PF00890">
    <property type="entry name" value="FAD_binding_2"/>
    <property type="match status" value="1"/>
</dbReference>
<dbReference type="InterPro" id="IPR036188">
    <property type="entry name" value="FAD/NAD-bd_sf"/>
</dbReference>
<proteinExistence type="predicted"/>
<dbReference type="PANTHER" id="PTHR43400:SF7">
    <property type="entry name" value="FAD-DEPENDENT OXIDOREDUCTASE 2 FAD BINDING DOMAIN-CONTAINING PROTEIN"/>
    <property type="match status" value="1"/>
</dbReference>
<organism evidence="6 7">
    <name type="scientific">Aerococcus christensenii</name>
    <dbReference type="NCBI Taxonomy" id="87541"/>
    <lineage>
        <taxon>Bacteria</taxon>
        <taxon>Bacillati</taxon>
        <taxon>Bacillota</taxon>
        <taxon>Bacilli</taxon>
        <taxon>Lactobacillales</taxon>
        <taxon>Aerococcaceae</taxon>
        <taxon>Aerococcus</taxon>
    </lineage>
</organism>
<evidence type="ECO:0000256" key="4">
    <source>
        <dbReference type="ARBA" id="ARBA00023002"/>
    </source>
</evidence>
<reference evidence="6 7" key="1">
    <citation type="submission" date="2016-01" db="EMBL/GenBank/DDBJ databases">
        <authorList>
            <person name="Oliw E.H."/>
        </authorList>
    </citation>
    <scope>NUCLEOTIDE SEQUENCE [LARGE SCALE GENOMIC DNA]</scope>
    <source>
        <strain evidence="6 7">KA00635</strain>
    </source>
</reference>
<dbReference type="EMBL" id="LSCQ01000007">
    <property type="protein sequence ID" value="KXB38302.1"/>
    <property type="molecule type" value="Genomic_DNA"/>
</dbReference>
<dbReference type="InterPro" id="IPR003953">
    <property type="entry name" value="FAD-dep_OxRdtase_2_FAD-bd"/>
</dbReference>
<keyword evidence="2" id="KW-0285">Flavoprotein</keyword>
<comment type="caution">
    <text evidence="6">The sequence shown here is derived from an EMBL/GenBank/DDBJ whole genome shotgun (WGS) entry which is preliminary data.</text>
</comment>
<keyword evidence="4" id="KW-0560">Oxidoreductase</keyword>
<evidence type="ECO:0000256" key="2">
    <source>
        <dbReference type="ARBA" id="ARBA00022630"/>
    </source>
</evidence>
<accession>A0A133Y503</accession>
<dbReference type="PATRIC" id="fig|87541.4.peg.54"/>
<dbReference type="AlphaFoldDB" id="A0A133Y503"/>
<keyword evidence="3" id="KW-0274">FAD</keyword>
<dbReference type="InterPro" id="IPR050315">
    <property type="entry name" value="FAD-oxidoreductase_2"/>
</dbReference>
<dbReference type="PANTHER" id="PTHR43400">
    <property type="entry name" value="FUMARATE REDUCTASE"/>
    <property type="match status" value="1"/>
</dbReference>
<evidence type="ECO:0000313" key="7">
    <source>
        <dbReference type="Proteomes" id="UP000070422"/>
    </source>
</evidence>
<dbReference type="Proteomes" id="UP000070422">
    <property type="component" value="Unassembled WGS sequence"/>
</dbReference>
<dbReference type="Gene3D" id="3.50.50.60">
    <property type="entry name" value="FAD/NAD(P)-binding domain"/>
    <property type="match status" value="1"/>
</dbReference>
<protein>
    <recommendedName>
        <fullName evidence="5">FAD-dependent oxidoreductase 2 FAD-binding domain-containing protein</fullName>
    </recommendedName>
</protein>